<evidence type="ECO:0000313" key="2">
    <source>
        <dbReference type="EMBL" id="CAL1585346.1"/>
    </source>
</evidence>
<feature type="region of interest" description="Disordered" evidence="1">
    <location>
        <begin position="1"/>
        <end position="159"/>
    </location>
</feature>
<gene>
    <name evidence="2" type="ORF">KC01_LOCUS15574</name>
</gene>
<dbReference type="Proteomes" id="UP001497482">
    <property type="component" value="Chromosome 17"/>
</dbReference>
<evidence type="ECO:0000256" key="1">
    <source>
        <dbReference type="SAM" id="MobiDB-lite"/>
    </source>
</evidence>
<dbReference type="EMBL" id="OZ035839">
    <property type="protein sequence ID" value="CAL1585346.1"/>
    <property type="molecule type" value="Genomic_DNA"/>
</dbReference>
<keyword evidence="3" id="KW-1185">Reference proteome</keyword>
<protein>
    <submittedName>
        <fullName evidence="2">Uncharacterized protein</fullName>
    </submittedName>
</protein>
<dbReference type="AlphaFoldDB" id="A0AAV2K5Y1"/>
<proteinExistence type="predicted"/>
<feature type="compositionally biased region" description="Gly residues" evidence="1">
    <location>
        <begin position="49"/>
        <end position="68"/>
    </location>
</feature>
<name>A0AAV2K5Y1_KNICA</name>
<organism evidence="2 3">
    <name type="scientific">Knipowitschia caucasica</name>
    <name type="common">Caucasian dwarf goby</name>
    <name type="synonym">Pomatoschistus caucasicus</name>
    <dbReference type="NCBI Taxonomy" id="637954"/>
    <lineage>
        <taxon>Eukaryota</taxon>
        <taxon>Metazoa</taxon>
        <taxon>Chordata</taxon>
        <taxon>Craniata</taxon>
        <taxon>Vertebrata</taxon>
        <taxon>Euteleostomi</taxon>
        <taxon>Actinopterygii</taxon>
        <taxon>Neopterygii</taxon>
        <taxon>Teleostei</taxon>
        <taxon>Neoteleostei</taxon>
        <taxon>Acanthomorphata</taxon>
        <taxon>Gobiaria</taxon>
        <taxon>Gobiiformes</taxon>
        <taxon>Gobioidei</taxon>
        <taxon>Gobiidae</taxon>
        <taxon>Gobiinae</taxon>
        <taxon>Knipowitschia</taxon>
    </lineage>
</organism>
<reference evidence="2 3" key="1">
    <citation type="submission" date="2024-04" db="EMBL/GenBank/DDBJ databases">
        <authorList>
            <person name="Waldvogel A.-M."/>
            <person name="Schoenle A."/>
        </authorList>
    </citation>
    <scope>NUCLEOTIDE SEQUENCE [LARGE SCALE GENOMIC DNA]</scope>
</reference>
<sequence>MDHKPPISASHRPSLTEHNEEPSSGSFGGNPLKDTWDHMVRPPSSSGAAAGGPGLNGHSAGAGPGLPTGPGSPQARAPHRPGLPTGPGSPQARAPHRPGLPTGPGSPQARARGPPQSCTAQPQSLFYGASPSSLLLGLDPALGGKSTDAGTSGFDFGAG</sequence>
<accession>A0AAV2K5Y1</accession>
<evidence type="ECO:0000313" key="3">
    <source>
        <dbReference type="Proteomes" id="UP001497482"/>
    </source>
</evidence>